<protein>
    <recommendedName>
        <fullName evidence="5">Urease accessory protein UreE</fullName>
    </recommendedName>
</protein>
<evidence type="ECO:0000256" key="4">
    <source>
        <dbReference type="ARBA" id="ARBA00023186"/>
    </source>
</evidence>
<dbReference type="GO" id="GO:0065003">
    <property type="term" value="P:protein-containing complex assembly"/>
    <property type="evidence" value="ECO:0007669"/>
    <property type="project" value="InterPro"/>
</dbReference>
<dbReference type="SUPFAM" id="SSF69287">
    <property type="entry name" value="Urease metallochaperone UreE, N-terminal domain"/>
    <property type="match status" value="1"/>
</dbReference>
<dbReference type="NCBIfam" id="NF009762">
    <property type="entry name" value="PRK13263.1"/>
    <property type="match status" value="1"/>
</dbReference>
<dbReference type="HAMAP" id="MF_00822">
    <property type="entry name" value="UreE"/>
    <property type="match status" value="1"/>
</dbReference>
<dbReference type="GO" id="GO:0016151">
    <property type="term" value="F:nickel cation binding"/>
    <property type="evidence" value="ECO:0007669"/>
    <property type="project" value="UniProtKB-UniRule"/>
</dbReference>
<comment type="subcellular location">
    <subcellularLocation>
        <location evidence="1 5">Cytoplasm</location>
    </subcellularLocation>
</comment>
<dbReference type="InterPro" id="IPR007864">
    <property type="entry name" value="UreE_C_dom"/>
</dbReference>
<evidence type="ECO:0000256" key="6">
    <source>
        <dbReference type="SAM" id="MobiDB-lite"/>
    </source>
</evidence>
<reference evidence="8" key="1">
    <citation type="journal article" date="2023" name="Front. Microbiol.">
        <title>Ralstonia chuxiongensis sp. nov., Ralstonia mojiangensis sp. nov., and Ralstonia soli sp. nov., isolated from tobacco fields, are three novel species in the family Burkholderiaceae.</title>
        <authorList>
            <person name="Lu C.H."/>
            <person name="Zhang Y.Y."/>
            <person name="Jiang N."/>
            <person name="Chen W."/>
            <person name="Shao X."/>
            <person name="Zhao Z.M."/>
            <person name="Lu W.L."/>
            <person name="Hu X."/>
            <person name="Xi Y.X."/>
            <person name="Zou S.Y."/>
            <person name="Wei Q.J."/>
            <person name="Lin Z.L."/>
            <person name="Gong L."/>
            <person name="Gai X.T."/>
            <person name="Zhang L.Q."/>
            <person name="Li J.Y."/>
            <person name="Jin Y."/>
            <person name="Xia Z.Y."/>
        </authorList>
    </citation>
    <scope>NUCLEOTIDE SEQUENCE</scope>
    <source>
        <strain evidence="8">22TCCZM01-4</strain>
    </source>
</reference>
<dbReference type="RefSeq" id="WP_260798968.1">
    <property type="nucleotide sequence ID" value="NZ_JAOCQJ010000002.1"/>
</dbReference>
<dbReference type="Pfam" id="PF02814">
    <property type="entry name" value="UreE_N"/>
    <property type="match status" value="1"/>
</dbReference>
<dbReference type="AlphaFoldDB" id="A0AAE3LAU4"/>
<dbReference type="Gene3D" id="2.60.260.20">
    <property type="entry name" value="Urease metallochaperone UreE, N-terminal domain"/>
    <property type="match status" value="1"/>
</dbReference>
<dbReference type="Gene3D" id="3.30.70.790">
    <property type="entry name" value="UreE, C-terminal domain"/>
    <property type="match status" value="1"/>
</dbReference>
<sequence length="222" mass="24277">MLSITKHLPAPHGLASVLVKRAPKLVLPFLERSRSRLRSTLDDGRDVAVVLPRGTVMRGGDVLVAEDGTLVEVQAAPERVLRVTSDNRLALMRAAYHLGNRHTPVQVSADALQLEADPVLEDMLVRLGVTVAHVEAPFEPEAGAYGGGHRHGHDATFEEDYAAAQALYHEHHGHDHGHSHDHDHAHAHSHDHPHDHAHGHDHGHDDGHVHGPGCGHHHHHHD</sequence>
<dbReference type="GO" id="GO:0019627">
    <property type="term" value="P:urea metabolic process"/>
    <property type="evidence" value="ECO:0007669"/>
    <property type="project" value="InterPro"/>
</dbReference>
<dbReference type="InterPro" id="IPR036118">
    <property type="entry name" value="UreE_N_sf"/>
</dbReference>
<feature type="region of interest" description="Disordered" evidence="6">
    <location>
        <begin position="171"/>
        <end position="222"/>
    </location>
</feature>
<comment type="caution">
    <text evidence="8">The sequence shown here is derived from an EMBL/GenBank/DDBJ whole genome shotgun (WGS) entry which is preliminary data.</text>
</comment>
<dbReference type="Pfam" id="PF05194">
    <property type="entry name" value="UreE_C"/>
    <property type="match status" value="1"/>
</dbReference>
<dbReference type="InterPro" id="IPR004029">
    <property type="entry name" value="UreE_N"/>
</dbReference>
<dbReference type="SMART" id="SM00988">
    <property type="entry name" value="UreE_N"/>
    <property type="match status" value="1"/>
</dbReference>
<feature type="compositionally biased region" description="Basic and acidic residues" evidence="6">
    <location>
        <begin position="171"/>
        <end position="209"/>
    </location>
</feature>
<organism evidence="8 9">
    <name type="scientific">Ralstonia mojiangensis</name>
    <dbReference type="NCBI Taxonomy" id="2953895"/>
    <lineage>
        <taxon>Bacteria</taxon>
        <taxon>Pseudomonadati</taxon>
        <taxon>Pseudomonadota</taxon>
        <taxon>Betaproteobacteria</taxon>
        <taxon>Burkholderiales</taxon>
        <taxon>Burkholderiaceae</taxon>
        <taxon>Ralstonia</taxon>
    </lineage>
</organism>
<evidence type="ECO:0000256" key="2">
    <source>
        <dbReference type="ARBA" id="ARBA00022490"/>
    </source>
</evidence>
<gene>
    <name evidence="5 8" type="primary">ureE</name>
    <name evidence="8" type="ORF">N5I87_09010</name>
</gene>
<comment type="function">
    <text evidence="5">Involved in urease metallocenter assembly. Binds nickel. Probably functions as a nickel donor during metallocenter assembly.</text>
</comment>
<proteinExistence type="inferred from homology"/>
<dbReference type="NCBIfam" id="NF009751">
    <property type="entry name" value="PRK13261.1-1"/>
    <property type="match status" value="1"/>
</dbReference>
<dbReference type="GO" id="GO:0005737">
    <property type="term" value="C:cytoplasm"/>
    <property type="evidence" value="ECO:0007669"/>
    <property type="project" value="UniProtKB-SubCell"/>
</dbReference>
<dbReference type="EMBL" id="JAOCQJ010000002">
    <property type="protein sequence ID" value="MCT7316143.1"/>
    <property type="molecule type" value="Genomic_DNA"/>
</dbReference>
<evidence type="ECO:0000259" key="7">
    <source>
        <dbReference type="SMART" id="SM00988"/>
    </source>
</evidence>
<dbReference type="SUPFAM" id="SSF69737">
    <property type="entry name" value="Urease metallochaperone UreE, C-terminal domain"/>
    <property type="match status" value="1"/>
</dbReference>
<dbReference type="CDD" id="cd00571">
    <property type="entry name" value="UreE"/>
    <property type="match status" value="1"/>
</dbReference>
<dbReference type="Proteomes" id="UP001164374">
    <property type="component" value="Unassembled WGS sequence"/>
</dbReference>
<dbReference type="GO" id="GO:0051082">
    <property type="term" value="F:unfolded protein binding"/>
    <property type="evidence" value="ECO:0007669"/>
    <property type="project" value="UniProtKB-UniRule"/>
</dbReference>
<feature type="domain" description="UreE urease accessory N-terminal" evidence="7">
    <location>
        <begin position="7"/>
        <end position="71"/>
    </location>
</feature>
<evidence type="ECO:0000313" key="9">
    <source>
        <dbReference type="Proteomes" id="UP001164374"/>
    </source>
</evidence>
<evidence type="ECO:0000256" key="1">
    <source>
        <dbReference type="ARBA" id="ARBA00004496"/>
    </source>
</evidence>
<accession>A0AAE3LAU4</accession>
<reference evidence="8" key="2">
    <citation type="submission" date="2023-02" db="EMBL/GenBank/DDBJ databases">
        <authorList>
            <person name="Lu C.-H."/>
        </authorList>
    </citation>
    <scope>NUCLEOTIDE SEQUENCE</scope>
    <source>
        <strain evidence="8">22TCCZM01-4</strain>
    </source>
</reference>
<evidence type="ECO:0000313" key="8">
    <source>
        <dbReference type="EMBL" id="MCT7316143.1"/>
    </source>
</evidence>
<keyword evidence="3 5" id="KW-0533">Nickel</keyword>
<evidence type="ECO:0000256" key="3">
    <source>
        <dbReference type="ARBA" id="ARBA00022596"/>
    </source>
</evidence>
<keyword evidence="4 5" id="KW-0143">Chaperone</keyword>
<evidence type="ECO:0000256" key="5">
    <source>
        <dbReference type="HAMAP-Rule" id="MF_00822"/>
    </source>
</evidence>
<keyword evidence="2 5" id="KW-0963">Cytoplasm</keyword>
<comment type="similarity">
    <text evidence="5">Belongs to the UreE family.</text>
</comment>
<name>A0AAE3LAU4_9RALS</name>
<dbReference type="GO" id="GO:0006457">
    <property type="term" value="P:protein folding"/>
    <property type="evidence" value="ECO:0007669"/>
    <property type="project" value="InterPro"/>
</dbReference>
<dbReference type="InterPro" id="IPR012406">
    <property type="entry name" value="UreE"/>
</dbReference>